<evidence type="ECO:0000313" key="1">
    <source>
        <dbReference type="EMBL" id="MDN4163361.1"/>
    </source>
</evidence>
<evidence type="ECO:0008006" key="3">
    <source>
        <dbReference type="Google" id="ProtNLM"/>
    </source>
</evidence>
<accession>A0ABT8EZG3</accession>
<sequence>MEVGIRSLFLLQHQYPNGFDLGQLVLLDHCVIHAGDLGGPPSVHPELPSRAGELGIKRTVVQRGLGVLYSLGLVDVRPSEDGILFFASEDARQFLRLLTAAHAGKLDESAAWAVETFAGRTADDLRDLMGDLMHQRSEEFYSVPVGREVS</sequence>
<keyword evidence="2" id="KW-1185">Reference proteome</keyword>
<dbReference type="Proteomes" id="UP001168537">
    <property type="component" value="Unassembled WGS sequence"/>
</dbReference>
<comment type="caution">
    <text evidence="1">The sequence shown here is derived from an EMBL/GenBank/DDBJ whole genome shotgun (WGS) entry which is preliminary data.</text>
</comment>
<dbReference type="InterPro" id="IPR046904">
    <property type="entry name" value="ABC-3C_MC2"/>
</dbReference>
<protein>
    <recommendedName>
        <fullName evidence="3">Threonine transporter</fullName>
    </recommendedName>
</protein>
<proteinExistence type="predicted"/>
<evidence type="ECO:0000313" key="2">
    <source>
        <dbReference type="Proteomes" id="UP001168537"/>
    </source>
</evidence>
<dbReference type="Pfam" id="PF20288">
    <property type="entry name" value="MC2"/>
    <property type="match status" value="1"/>
</dbReference>
<gene>
    <name evidence="1" type="ORF">QWY29_18465</name>
</gene>
<reference evidence="1" key="1">
    <citation type="submission" date="2023-06" db="EMBL/GenBank/DDBJ databases">
        <title>Draft genome sequence of Nocardioides sp. SOB72.</title>
        <authorList>
            <person name="Zhang G."/>
        </authorList>
    </citation>
    <scope>NUCLEOTIDE SEQUENCE</scope>
    <source>
        <strain evidence="1">SOB72</strain>
    </source>
</reference>
<name>A0ABT8EZG3_9ACTN</name>
<dbReference type="EMBL" id="JAUHJR010000011">
    <property type="protein sequence ID" value="MDN4163361.1"/>
    <property type="molecule type" value="Genomic_DNA"/>
</dbReference>
<organism evidence="1 2">
    <name type="scientific">Nocardioides abyssi</name>
    <dbReference type="NCBI Taxonomy" id="3058370"/>
    <lineage>
        <taxon>Bacteria</taxon>
        <taxon>Bacillati</taxon>
        <taxon>Actinomycetota</taxon>
        <taxon>Actinomycetes</taxon>
        <taxon>Propionibacteriales</taxon>
        <taxon>Nocardioidaceae</taxon>
        <taxon>Nocardioides</taxon>
    </lineage>
</organism>